<gene>
    <name evidence="2" type="ORF">KCU76_g54</name>
</gene>
<keyword evidence="1" id="KW-0732">Signal</keyword>
<evidence type="ECO:0000313" key="2">
    <source>
        <dbReference type="EMBL" id="KAG9701381.1"/>
    </source>
</evidence>
<dbReference type="AlphaFoldDB" id="A0A9P8JG29"/>
<reference evidence="2" key="2">
    <citation type="submission" date="2021-08" db="EMBL/GenBank/DDBJ databases">
        <authorList>
            <person name="Gostincar C."/>
            <person name="Sun X."/>
            <person name="Song Z."/>
            <person name="Gunde-Cimerman N."/>
        </authorList>
    </citation>
    <scope>NUCLEOTIDE SEQUENCE</scope>
    <source>
        <strain evidence="2">EXF-9911</strain>
    </source>
</reference>
<accession>A0A9P8JG29</accession>
<dbReference type="Proteomes" id="UP000779574">
    <property type="component" value="Unassembled WGS sequence"/>
</dbReference>
<feature type="non-terminal residue" evidence="2">
    <location>
        <position position="194"/>
    </location>
</feature>
<sequence>MWVLHHVLLRMVLSTKALHALHTLAHEEEQKDFEAARNVIDLVTRAESQNFVSKVRRRRSTKFHKAIKYNIATKKGHKATIFPSFSLSEDLFKPVRNVSQVSAACIRPSAWWWHRDAWSAEVEDWRCKSVKVSLNIRGETVNGSLVFSFIVFRKDPIYNGLIDGSSGNVWSLQTTLSQGEHSSKAATNKLTTYG</sequence>
<protein>
    <submittedName>
        <fullName evidence="2">Uncharacterized protein</fullName>
    </submittedName>
</protein>
<name>A0A9P8JG29_AURME</name>
<proteinExistence type="predicted"/>
<feature type="chain" id="PRO_5040379417" evidence="1">
    <location>
        <begin position="21"/>
        <end position="194"/>
    </location>
</feature>
<organism evidence="2 3">
    <name type="scientific">Aureobasidium melanogenum</name>
    <name type="common">Aureobasidium pullulans var. melanogenum</name>
    <dbReference type="NCBI Taxonomy" id="46634"/>
    <lineage>
        <taxon>Eukaryota</taxon>
        <taxon>Fungi</taxon>
        <taxon>Dikarya</taxon>
        <taxon>Ascomycota</taxon>
        <taxon>Pezizomycotina</taxon>
        <taxon>Dothideomycetes</taxon>
        <taxon>Dothideomycetidae</taxon>
        <taxon>Dothideales</taxon>
        <taxon>Saccotheciaceae</taxon>
        <taxon>Aureobasidium</taxon>
    </lineage>
</organism>
<evidence type="ECO:0000256" key="1">
    <source>
        <dbReference type="SAM" id="SignalP"/>
    </source>
</evidence>
<comment type="caution">
    <text evidence="2">The sequence shown here is derived from an EMBL/GenBank/DDBJ whole genome shotgun (WGS) entry which is preliminary data.</text>
</comment>
<reference evidence="2" key="1">
    <citation type="journal article" date="2021" name="J Fungi (Basel)">
        <title>Virulence traits and population genomics of the black yeast Aureobasidium melanogenum.</title>
        <authorList>
            <person name="Cernosa A."/>
            <person name="Sun X."/>
            <person name="Gostincar C."/>
            <person name="Fang C."/>
            <person name="Gunde-Cimerman N."/>
            <person name="Song Z."/>
        </authorList>
    </citation>
    <scope>NUCLEOTIDE SEQUENCE</scope>
    <source>
        <strain evidence="2">EXF-9911</strain>
    </source>
</reference>
<evidence type="ECO:0000313" key="3">
    <source>
        <dbReference type="Proteomes" id="UP000779574"/>
    </source>
</evidence>
<feature type="signal peptide" evidence="1">
    <location>
        <begin position="1"/>
        <end position="20"/>
    </location>
</feature>
<dbReference type="EMBL" id="JAHFXF010000001">
    <property type="protein sequence ID" value="KAG9701381.1"/>
    <property type="molecule type" value="Genomic_DNA"/>
</dbReference>